<dbReference type="EMBL" id="JACVVD010000031">
    <property type="protein sequence ID" value="MBD0384862.1"/>
    <property type="molecule type" value="Genomic_DNA"/>
</dbReference>
<proteinExistence type="predicted"/>
<keyword evidence="2" id="KW-1185">Reference proteome</keyword>
<reference evidence="1" key="1">
    <citation type="submission" date="2020-09" db="EMBL/GenBank/DDBJ databases">
        <title>Draft Genome Sequence of Paenibacillus sp. WST5.</title>
        <authorList>
            <person name="Bao Z."/>
        </authorList>
    </citation>
    <scope>NUCLEOTIDE SEQUENCE</scope>
    <source>
        <strain evidence="1">WST5</strain>
    </source>
</reference>
<protein>
    <submittedName>
        <fullName evidence="1">Uncharacterized protein</fullName>
    </submittedName>
</protein>
<evidence type="ECO:0000313" key="1">
    <source>
        <dbReference type="EMBL" id="MBD0384862.1"/>
    </source>
</evidence>
<organism evidence="1 2">
    <name type="scientific">Paenibacillus sedimenti</name>
    <dbReference type="NCBI Taxonomy" id="2770274"/>
    <lineage>
        <taxon>Bacteria</taxon>
        <taxon>Bacillati</taxon>
        <taxon>Bacillota</taxon>
        <taxon>Bacilli</taxon>
        <taxon>Bacillales</taxon>
        <taxon>Paenibacillaceae</taxon>
        <taxon>Paenibacillus</taxon>
    </lineage>
</organism>
<dbReference type="RefSeq" id="WP_188178620.1">
    <property type="nucleotide sequence ID" value="NZ_JACVVD010000031.1"/>
</dbReference>
<dbReference type="Proteomes" id="UP000650466">
    <property type="component" value="Unassembled WGS sequence"/>
</dbReference>
<gene>
    <name evidence="1" type="ORF">ICC18_33170</name>
</gene>
<sequence>MILVQNKPLFEENDSVYEVSVSSRMNRISGQPRQLVDTSGAKYSSILCVQDKIEISVYRHDDYSQVVVCPLRYRLFESDTFESPSDERIRLLSICSGAGIGSSMFIDTQHYTAVQEVEIEDDSAEVLKHNLIFSKEI</sequence>
<comment type="caution">
    <text evidence="1">The sequence shown here is derived from an EMBL/GenBank/DDBJ whole genome shotgun (WGS) entry which is preliminary data.</text>
</comment>
<accession>A0A926KWJ0</accession>
<evidence type="ECO:0000313" key="2">
    <source>
        <dbReference type="Proteomes" id="UP000650466"/>
    </source>
</evidence>
<dbReference type="AlphaFoldDB" id="A0A926KWJ0"/>
<name>A0A926KWJ0_9BACL</name>